<keyword evidence="4" id="KW-1015">Disulfide bond</keyword>
<gene>
    <name evidence="7" type="ORF">SE15_04905</name>
</gene>
<dbReference type="PROSITE" id="PS51352">
    <property type="entry name" value="THIOREDOXIN_2"/>
    <property type="match status" value="1"/>
</dbReference>
<dbReference type="GO" id="GO:0046872">
    <property type="term" value="F:metal ion binding"/>
    <property type="evidence" value="ECO:0007669"/>
    <property type="project" value="UniProtKB-KW"/>
</dbReference>
<evidence type="ECO:0000256" key="1">
    <source>
        <dbReference type="ARBA" id="ARBA00010996"/>
    </source>
</evidence>
<dbReference type="FunFam" id="3.40.30.10:FF:000013">
    <property type="entry name" value="Blast:Protein SCO1 homolog, mitochondrial"/>
    <property type="match status" value="1"/>
</dbReference>
<feature type="binding site" evidence="3">
    <location>
        <position position="77"/>
    </location>
    <ligand>
        <name>Cu cation</name>
        <dbReference type="ChEBI" id="CHEBI:23378"/>
    </ligand>
</feature>
<dbReference type="Pfam" id="PF02630">
    <property type="entry name" value="SCO1-SenC"/>
    <property type="match status" value="1"/>
</dbReference>
<keyword evidence="8" id="KW-1185">Reference proteome</keyword>
<dbReference type="Gene3D" id="3.40.30.10">
    <property type="entry name" value="Glutaredoxin"/>
    <property type="match status" value="1"/>
</dbReference>
<dbReference type="SUPFAM" id="SSF52833">
    <property type="entry name" value="Thioredoxin-like"/>
    <property type="match status" value="1"/>
</dbReference>
<evidence type="ECO:0000256" key="2">
    <source>
        <dbReference type="ARBA" id="ARBA00023008"/>
    </source>
</evidence>
<dbReference type="EMBL" id="LGKO01000002">
    <property type="protein sequence ID" value="KPL84805.1"/>
    <property type="molecule type" value="Genomic_DNA"/>
</dbReference>
<reference evidence="7 8" key="1">
    <citation type="submission" date="2015-07" db="EMBL/GenBank/DDBJ databases">
        <title>Whole genome sequence of Thermanaerothrix daxensis DSM 23592.</title>
        <authorList>
            <person name="Hemp J."/>
            <person name="Ward L.M."/>
            <person name="Pace L.A."/>
            <person name="Fischer W.W."/>
        </authorList>
    </citation>
    <scope>NUCLEOTIDE SEQUENCE [LARGE SCALE GENOMIC DNA]</scope>
    <source>
        <strain evidence="7 8">GNS-1</strain>
    </source>
</reference>
<evidence type="ECO:0000256" key="3">
    <source>
        <dbReference type="PIRSR" id="PIRSR603782-1"/>
    </source>
</evidence>
<feature type="binding site" evidence="3">
    <location>
        <position position="73"/>
    </location>
    <ligand>
        <name>Cu cation</name>
        <dbReference type="ChEBI" id="CHEBI:23378"/>
    </ligand>
</feature>
<keyword evidence="5" id="KW-1133">Transmembrane helix</keyword>
<keyword evidence="5" id="KW-0472">Membrane</keyword>
<keyword evidence="2 3" id="KW-0186">Copper</keyword>
<feature type="binding site" evidence="3">
    <location>
        <position position="163"/>
    </location>
    <ligand>
        <name>Cu cation</name>
        <dbReference type="ChEBI" id="CHEBI:23378"/>
    </ligand>
</feature>
<dbReference type="PANTHER" id="PTHR12151:SF25">
    <property type="entry name" value="LINALOOL DEHYDRATASE_ISOMERASE DOMAIN-CONTAINING PROTEIN"/>
    <property type="match status" value="1"/>
</dbReference>
<evidence type="ECO:0000259" key="6">
    <source>
        <dbReference type="PROSITE" id="PS51352"/>
    </source>
</evidence>
<evidence type="ECO:0000313" key="7">
    <source>
        <dbReference type="EMBL" id="KPL84805.1"/>
    </source>
</evidence>
<dbReference type="STRING" id="869279.SE15_04905"/>
<name>A0A0P6XQU1_9CHLR</name>
<organism evidence="7 8">
    <name type="scientific">Thermanaerothrix daxensis</name>
    <dbReference type="NCBI Taxonomy" id="869279"/>
    <lineage>
        <taxon>Bacteria</taxon>
        <taxon>Bacillati</taxon>
        <taxon>Chloroflexota</taxon>
        <taxon>Anaerolineae</taxon>
        <taxon>Anaerolineales</taxon>
        <taxon>Anaerolineaceae</taxon>
        <taxon>Thermanaerothrix</taxon>
    </lineage>
</organism>
<evidence type="ECO:0000256" key="5">
    <source>
        <dbReference type="SAM" id="Phobius"/>
    </source>
</evidence>
<dbReference type="PATRIC" id="fig|869279.4.peg.990"/>
<dbReference type="RefSeq" id="WP_236689996.1">
    <property type="nucleotide sequence ID" value="NZ_LGKO01000002.1"/>
</dbReference>
<feature type="domain" description="Thioredoxin" evidence="6">
    <location>
        <begin position="35"/>
        <end position="198"/>
    </location>
</feature>
<accession>A0A0P6XQU1</accession>
<proteinExistence type="inferred from homology"/>
<sequence>MRQYGLLIGTGILAGVLLLSGLLFPSRTQFRGSLLDPPLPAPDFSLAQADGTLFTLSAQRGKIVLLFFGYTYCPDVCPTTLADLNAALKRLGRQSKNIRVVFISVDPRRDTPQRAQFYASAFNPGFVGLSGDETELQPIWQAYGVYRLVRDEESRGKDYLVDHSARVYLIDAQGNLRLTYAFGTPVDDLVNDLRLVLRDIRP</sequence>
<dbReference type="PANTHER" id="PTHR12151">
    <property type="entry name" value="ELECTRON TRANSPORT PROTIN SCO1/SENC FAMILY MEMBER"/>
    <property type="match status" value="1"/>
</dbReference>
<feature type="disulfide bond" description="Redox-active" evidence="4">
    <location>
        <begin position="73"/>
        <end position="77"/>
    </location>
</feature>
<dbReference type="InterPro" id="IPR003782">
    <property type="entry name" value="SCO1/SenC"/>
</dbReference>
<feature type="transmembrane region" description="Helical" evidence="5">
    <location>
        <begin position="6"/>
        <end position="24"/>
    </location>
</feature>
<protein>
    <recommendedName>
        <fullName evidence="6">Thioredoxin domain-containing protein</fullName>
    </recommendedName>
</protein>
<comment type="similarity">
    <text evidence="1">Belongs to the SCO1/2 family.</text>
</comment>
<keyword evidence="3" id="KW-0479">Metal-binding</keyword>
<evidence type="ECO:0000313" key="8">
    <source>
        <dbReference type="Proteomes" id="UP000050544"/>
    </source>
</evidence>
<dbReference type="InterPro" id="IPR013766">
    <property type="entry name" value="Thioredoxin_domain"/>
</dbReference>
<dbReference type="CDD" id="cd02968">
    <property type="entry name" value="SCO"/>
    <property type="match status" value="1"/>
</dbReference>
<comment type="caution">
    <text evidence="7">The sequence shown here is derived from an EMBL/GenBank/DDBJ whole genome shotgun (WGS) entry which is preliminary data.</text>
</comment>
<dbReference type="Proteomes" id="UP000050544">
    <property type="component" value="Unassembled WGS sequence"/>
</dbReference>
<dbReference type="InterPro" id="IPR036249">
    <property type="entry name" value="Thioredoxin-like_sf"/>
</dbReference>
<keyword evidence="5" id="KW-0812">Transmembrane</keyword>
<evidence type="ECO:0000256" key="4">
    <source>
        <dbReference type="PIRSR" id="PIRSR603782-2"/>
    </source>
</evidence>
<dbReference type="AlphaFoldDB" id="A0A0P6XQU1"/>